<dbReference type="EMBL" id="RJJD01000003">
    <property type="protein sequence ID" value="RNI29229.1"/>
    <property type="molecule type" value="Genomic_DNA"/>
</dbReference>
<protein>
    <recommendedName>
        <fullName evidence="3">Glycosyl transferase</fullName>
    </recommendedName>
</protein>
<dbReference type="Pfam" id="PF05045">
    <property type="entry name" value="RgpF"/>
    <property type="match status" value="1"/>
</dbReference>
<organism evidence="1 2">
    <name type="scientific">Rufibacter latericius</name>
    <dbReference type="NCBI Taxonomy" id="2487040"/>
    <lineage>
        <taxon>Bacteria</taxon>
        <taxon>Pseudomonadati</taxon>
        <taxon>Bacteroidota</taxon>
        <taxon>Cytophagia</taxon>
        <taxon>Cytophagales</taxon>
        <taxon>Hymenobacteraceae</taxon>
        <taxon>Rufibacter</taxon>
    </lineage>
</organism>
<evidence type="ECO:0000313" key="2">
    <source>
        <dbReference type="Proteomes" id="UP000272117"/>
    </source>
</evidence>
<dbReference type="InterPro" id="IPR007739">
    <property type="entry name" value="RgpF"/>
</dbReference>
<comment type="caution">
    <text evidence="1">The sequence shown here is derived from an EMBL/GenBank/DDBJ whole genome shotgun (WGS) entry which is preliminary data.</text>
</comment>
<evidence type="ECO:0000313" key="1">
    <source>
        <dbReference type="EMBL" id="RNI29229.1"/>
    </source>
</evidence>
<sequence>MIEEPLFSVFLHCFYEVEEILEKLQPLEAFYPYWLFLNSVIQSRHFEKFSSSRFADLQIQNIIHRRSTNVGKDIGGKLVLMDAYLRLGIKTKYLVFVHDKKSPHLADGRQWFNNLIRIIHPPVVKSILEAFQKDARIGIVASKGSVMKETNSLGRFQSNNGQVLSGLQERYNIYPKDPSYVAGTMFWVKSELFTQFFSVFPPLEIRASLEEGNVLDNEAGTFTHSWERLLSWIVTSQGYFIKEV</sequence>
<name>A0A3M9MUQ0_9BACT</name>
<dbReference type="RefSeq" id="WP_123126289.1">
    <property type="nucleotide sequence ID" value="NZ_RJJD01000003.1"/>
</dbReference>
<reference evidence="1 2" key="1">
    <citation type="submission" date="2018-11" db="EMBL/GenBank/DDBJ databases">
        <title>Rufibacter latericius sp. nov., isolated from water in Baiyang Lake.</title>
        <authorList>
            <person name="Yang Y."/>
        </authorList>
    </citation>
    <scope>NUCLEOTIDE SEQUENCE [LARGE SCALE GENOMIC DNA]</scope>
    <source>
        <strain evidence="1 2">R-22-1c-1</strain>
    </source>
</reference>
<evidence type="ECO:0008006" key="3">
    <source>
        <dbReference type="Google" id="ProtNLM"/>
    </source>
</evidence>
<dbReference type="OrthoDB" id="648935at2"/>
<accession>A0A3M9MUQ0</accession>
<dbReference type="AlphaFoldDB" id="A0A3M9MUQ0"/>
<dbReference type="Proteomes" id="UP000272117">
    <property type="component" value="Unassembled WGS sequence"/>
</dbReference>
<keyword evidence="2" id="KW-1185">Reference proteome</keyword>
<gene>
    <name evidence="1" type="ORF">EFB08_07355</name>
</gene>
<proteinExistence type="predicted"/>